<evidence type="ECO:0000313" key="2">
    <source>
        <dbReference type="Proteomes" id="UP000629468"/>
    </source>
</evidence>
<dbReference type="AlphaFoldDB" id="A0A8H7KK83"/>
<reference evidence="1 2" key="1">
    <citation type="journal article" name="Sci. Rep.">
        <title>Telomere-to-telomere assembled and centromere annotated genomes of the two main subspecies of the button mushroom Agaricus bisporus reveal especially polymorphic chromosome ends.</title>
        <authorList>
            <person name="Sonnenberg A.S.M."/>
            <person name="Sedaghat-Telgerd N."/>
            <person name="Lavrijssen B."/>
            <person name="Ohm R.A."/>
            <person name="Hendrickx P.M."/>
            <person name="Scholtmeijer K."/>
            <person name="Baars J.J.P."/>
            <person name="van Peer A."/>
        </authorList>
    </citation>
    <scope>NUCLEOTIDE SEQUENCE [LARGE SCALE GENOMIC DNA]</scope>
    <source>
        <strain evidence="1 2">H119_p4</strain>
    </source>
</reference>
<evidence type="ECO:0000313" key="1">
    <source>
        <dbReference type="EMBL" id="KAF7782910.1"/>
    </source>
</evidence>
<dbReference type="Proteomes" id="UP000629468">
    <property type="component" value="Unassembled WGS sequence"/>
</dbReference>
<proteinExistence type="predicted"/>
<protein>
    <submittedName>
        <fullName evidence="1">Uncharacterized protein</fullName>
    </submittedName>
</protein>
<gene>
    <name evidence="1" type="ORF">Agabi119p4_2286</name>
</gene>
<dbReference type="EMBL" id="JABXXO010000003">
    <property type="protein sequence ID" value="KAF7782910.1"/>
    <property type="molecule type" value="Genomic_DNA"/>
</dbReference>
<name>A0A8H7KK83_AGABI</name>
<accession>A0A8H7KK83</accession>
<sequence length="235" mass="26126">MMLPTHDGTRTILNFDIWTEIIRKFRWGWLDDQSTRKSKRATLRTISLLSRQLAPLSQSELWRTVSDVKDVARFIVEAEGSNVVSNTSVKFLRQPLDSKFSTAEEDLDWEFVLMATGRSPLFCNLETIIVDFHGSNLHSGRSIFPVIASSPIKRVIYHSLPAENENSALLLHSNLRMHNAPVTSVVVYGGCHISPGSASRLSYTSASGISLNINSLHLHPSAPGNVALCNEDPDQ</sequence>
<organism evidence="1 2">
    <name type="scientific">Agaricus bisporus var. burnettii</name>
    <dbReference type="NCBI Taxonomy" id="192524"/>
    <lineage>
        <taxon>Eukaryota</taxon>
        <taxon>Fungi</taxon>
        <taxon>Dikarya</taxon>
        <taxon>Basidiomycota</taxon>
        <taxon>Agaricomycotina</taxon>
        <taxon>Agaricomycetes</taxon>
        <taxon>Agaricomycetidae</taxon>
        <taxon>Agaricales</taxon>
        <taxon>Agaricineae</taxon>
        <taxon>Agaricaceae</taxon>
        <taxon>Agaricus</taxon>
    </lineage>
</organism>
<comment type="caution">
    <text evidence="1">The sequence shown here is derived from an EMBL/GenBank/DDBJ whole genome shotgun (WGS) entry which is preliminary data.</text>
</comment>